<evidence type="ECO:0000259" key="1">
    <source>
        <dbReference type="PROSITE" id="PS51208"/>
    </source>
</evidence>
<gene>
    <name evidence="2" type="ORF">YPPY08_0976</name>
</gene>
<feature type="domain" description="Autotransporter" evidence="1">
    <location>
        <begin position="1"/>
        <end position="164"/>
    </location>
</feature>
<protein>
    <submittedName>
        <fullName evidence="2">Outer membrane autotransporter barrel domain protein</fullName>
    </submittedName>
</protein>
<dbReference type="InterPro" id="IPR005546">
    <property type="entry name" value="Autotransporte_beta"/>
</dbReference>
<dbReference type="AlphaFoldDB" id="A0AB72ZMZ0"/>
<evidence type="ECO:0000313" key="2">
    <source>
        <dbReference type="EMBL" id="EIR23288.1"/>
    </source>
</evidence>
<dbReference type="InterPro" id="IPR006315">
    <property type="entry name" value="OM_autotransptr_brl_dom"/>
</dbReference>
<dbReference type="Pfam" id="PF03797">
    <property type="entry name" value="Autotransporter"/>
    <property type="match status" value="1"/>
</dbReference>
<name>A0AB72ZMZ0_YERPE</name>
<dbReference type="PROSITE" id="PS51208">
    <property type="entry name" value="AUTOTRANSPORTER"/>
    <property type="match status" value="1"/>
</dbReference>
<dbReference type="GO" id="GO:0019867">
    <property type="term" value="C:outer membrane"/>
    <property type="evidence" value="ECO:0007669"/>
    <property type="project" value="InterPro"/>
</dbReference>
<dbReference type="PANTHER" id="PTHR35037:SF3">
    <property type="entry name" value="C-TERMINAL REGION OF AIDA-LIKE PROTEIN"/>
    <property type="match status" value="1"/>
</dbReference>
<dbReference type="Gene3D" id="2.40.128.130">
    <property type="entry name" value="Autotransporter beta-domain"/>
    <property type="match status" value="1"/>
</dbReference>
<comment type="caution">
    <text evidence="2">The sequence shown here is derived from an EMBL/GenBank/DDBJ whole genome shotgun (WGS) entry which is preliminary data.</text>
</comment>
<sequence length="164" mass="17766">MASGNNGRGYTSAIEAGKGYALGNGLSLTPQMQVTYSRVDFDTFRDPFDSEVSLQEGDSLRGRIGVSLDKETTWSAKDGTTRRSHIYSHLDLHNEFLNGSKVQVSGVEFATRDERQSVGLGAGGTYEWQNGRYAVYGNVNLLGATRNVSDNYAVGGTIGARVSW</sequence>
<dbReference type="PANTHER" id="PTHR35037">
    <property type="entry name" value="C-TERMINAL REGION OF AIDA-LIKE PROTEIN"/>
    <property type="match status" value="1"/>
</dbReference>
<reference evidence="2 3" key="1">
    <citation type="submission" date="2012-05" db="EMBL/GenBank/DDBJ databases">
        <title>Genome sequence of Yersinia Pestis PY-08.</title>
        <authorList>
            <person name="Santana-Cruz I."/>
            <person name="Sengamalay N."/>
            <person name="McCracken C."/>
            <person name="Daugherty S.C."/>
            <person name="Maroo A."/>
            <person name="Vara P.G."/>
            <person name="Tallon L.J."/>
            <person name="Sadzewicz L."/>
            <person name="Vinetz J.M."/>
            <person name="Cespedes Zambrano M.J."/>
            <person name="Fraser-Liggett C.M."/>
            <person name="Tettelin H."/>
        </authorList>
    </citation>
    <scope>NUCLEOTIDE SEQUENCE [LARGE SCALE GENOMIC DNA]</scope>
    <source>
        <strain evidence="2 3">PY-08</strain>
    </source>
</reference>
<dbReference type="SUPFAM" id="SSF103515">
    <property type="entry name" value="Autotransporter"/>
    <property type="match status" value="1"/>
</dbReference>
<organism evidence="2 3">
    <name type="scientific">Yersinia pestis PY-08</name>
    <dbReference type="NCBI Taxonomy" id="992134"/>
    <lineage>
        <taxon>Bacteria</taxon>
        <taxon>Pseudomonadati</taxon>
        <taxon>Pseudomonadota</taxon>
        <taxon>Gammaproteobacteria</taxon>
        <taxon>Enterobacterales</taxon>
        <taxon>Yersiniaceae</taxon>
        <taxon>Yersinia</taxon>
    </lineage>
</organism>
<dbReference type="InterPro" id="IPR036709">
    <property type="entry name" value="Autotransporte_beta_dom_sf"/>
</dbReference>
<dbReference type="NCBIfam" id="TIGR01414">
    <property type="entry name" value="autotrans_barl"/>
    <property type="match status" value="1"/>
</dbReference>
<dbReference type="EMBL" id="AKRT01000121">
    <property type="protein sequence ID" value="EIR23288.1"/>
    <property type="molecule type" value="Genomic_DNA"/>
</dbReference>
<dbReference type="InterPro" id="IPR051551">
    <property type="entry name" value="Autotransporter_adhesion"/>
</dbReference>
<accession>A0AB72ZMZ0</accession>
<evidence type="ECO:0000313" key="3">
    <source>
        <dbReference type="Proteomes" id="UP000003231"/>
    </source>
</evidence>
<dbReference type="Proteomes" id="UP000003231">
    <property type="component" value="Unassembled WGS sequence"/>
</dbReference>
<proteinExistence type="predicted"/>